<dbReference type="PANTHER" id="PTHR43214">
    <property type="entry name" value="TWO-COMPONENT RESPONSE REGULATOR"/>
    <property type="match status" value="1"/>
</dbReference>
<gene>
    <name evidence="3" type="ORF">HDF09_000493</name>
</gene>
<evidence type="ECO:0000259" key="2">
    <source>
        <dbReference type="PROSITE" id="PS50043"/>
    </source>
</evidence>
<evidence type="ECO:0000313" key="4">
    <source>
        <dbReference type="Proteomes" id="UP000568106"/>
    </source>
</evidence>
<accession>A0A7W8IEQ7</accession>
<dbReference type="SMART" id="SM00421">
    <property type="entry name" value="HTH_LUXR"/>
    <property type="match status" value="1"/>
</dbReference>
<dbReference type="SUPFAM" id="SSF46894">
    <property type="entry name" value="C-terminal effector domain of the bipartite response regulators"/>
    <property type="match status" value="1"/>
</dbReference>
<feature type="domain" description="HTH luxR-type" evidence="2">
    <location>
        <begin position="166"/>
        <end position="231"/>
    </location>
</feature>
<dbReference type="PANTHER" id="PTHR43214:SF43">
    <property type="entry name" value="TWO-COMPONENT RESPONSE REGULATOR"/>
    <property type="match status" value="1"/>
</dbReference>
<name>A0A7W8IEQ7_9BACT</name>
<dbReference type="Pfam" id="PF00196">
    <property type="entry name" value="GerE"/>
    <property type="match status" value="1"/>
</dbReference>
<organism evidence="3 4">
    <name type="scientific">Tunturiibacter empetritectus</name>
    <dbReference type="NCBI Taxonomy" id="3069691"/>
    <lineage>
        <taxon>Bacteria</taxon>
        <taxon>Pseudomonadati</taxon>
        <taxon>Acidobacteriota</taxon>
        <taxon>Terriglobia</taxon>
        <taxon>Terriglobales</taxon>
        <taxon>Acidobacteriaceae</taxon>
        <taxon>Tunturiibacter</taxon>
    </lineage>
</organism>
<dbReference type="AlphaFoldDB" id="A0A7W8IEQ7"/>
<dbReference type="GO" id="GO:0006355">
    <property type="term" value="P:regulation of DNA-templated transcription"/>
    <property type="evidence" value="ECO:0007669"/>
    <property type="project" value="InterPro"/>
</dbReference>
<dbReference type="GO" id="GO:0003677">
    <property type="term" value="F:DNA binding"/>
    <property type="evidence" value="ECO:0007669"/>
    <property type="project" value="UniProtKB-KW"/>
</dbReference>
<dbReference type="PRINTS" id="PR00038">
    <property type="entry name" value="HTHLUXR"/>
</dbReference>
<protein>
    <submittedName>
        <fullName evidence="3">DNA-binding NarL/FixJ family response regulator</fullName>
    </submittedName>
</protein>
<dbReference type="CDD" id="cd06170">
    <property type="entry name" value="LuxR_C_like"/>
    <property type="match status" value="1"/>
</dbReference>
<dbReference type="InterPro" id="IPR016032">
    <property type="entry name" value="Sig_transdc_resp-reg_C-effctor"/>
</dbReference>
<dbReference type="InterPro" id="IPR000792">
    <property type="entry name" value="Tscrpt_reg_LuxR_C"/>
</dbReference>
<dbReference type="Gene3D" id="3.40.50.2300">
    <property type="match status" value="1"/>
</dbReference>
<keyword evidence="1 3" id="KW-0238">DNA-binding</keyword>
<comment type="caution">
    <text evidence="3">The sequence shown here is derived from an EMBL/GenBank/DDBJ whole genome shotgun (WGS) entry which is preliminary data.</text>
</comment>
<keyword evidence="4" id="KW-1185">Reference proteome</keyword>
<proteinExistence type="predicted"/>
<dbReference type="InterPro" id="IPR039420">
    <property type="entry name" value="WalR-like"/>
</dbReference>
<dbReference type="Proteomes" id="UP000568106">
    <property type="component" value="Unassembled WGS sequence"/>
</dbReference>
<evidence type="ECO:0000313" key="3">
    <source>
        <dbReference type="EMBL" id="MBB5315843.1"/>
    </source>
</evidence>
<reference evidence="3" key="1">
    <citation type="submission" date="2020-08" db="EMBL/GenBank/DDBJ databases">
        <title>Genomic Encyclopedia of Type Strains, Phase IV (KMG-V): Genome sequencing to study the core and pangenomes of soil and plant-associated prokaryotes.</title>
        <authorList>
            <person name="Whitman W."/>
        </authorList>
    </citation>
    <scope>NUCLEOTIDE SEQUENCE [LARGE SCALE GENOMIC DNA]</scope>
    <source>
        <strain evidence="3">M8UP27</strain>
    </source>
</reference>
<dbReference type="EMBL" id="JACHDY010000001">
    <property type="protein sequence ID" value="MBB5315843.1"/>
    <property type="molecule type" value="Genomic_DNA"/>
</dbReference>
<sequence length="257" mass="28603">MKRVTEESTSPNVIKVIVANLPIMLCELLQNAFEAVPDIQIIAPVNDVQHLLHPARPLPVDVILIGSSRMESRMENTHGAVSILQSLPEFYKNARVVVLTQDPDYAEVISLFRAGAKGIFGSADLRFELLCKCIRCVHQGQIWAKNELLAHLVSSLSHPRSTNVIDRHGKPLLTTREQQVLHLLSDGLSNSELATVLKLSEHTIKNHLFRIYDKLGVSNRMEAVLYALTPRDVHHPPVQNRPTHPAASNKIAIIKTA</sequence>
<dbReference type="PROSITE" id="PS50043">
    <property type="entry name" value="HTH_LUXR_2"/>
    <property type="match status" value="1"/>
</dbReference>
<evidence type="ECO:0000256" key="1">
    <source>
        <dbReference type="ARBA" id="ARBA00023125"/>
    </source>
</evidence>